<feature type="binding site" evidence="9">
    <location>
        <begin position="286"/>
        <end position="288"/>
    </location>
    <ligand>
        <name>ATP</name>
        <dbReference type="ChEBI" id="CHEBI:30616"/>
    </ligand>
</feature>
<evidence type="ECO:0000256" key="8">
    <source>
        <dbReference type="ARBA" id="ARBA00022842"/>
    </source>
</evidence>
<feature type="active site" description="Proton donor/acceptor" evidence="9">
    <location>
        <position position="150"/>
    </location>
</feature>
<organism evidence="11 12">
    <name type="scientific">Buchnera aphidicola</name>
    <name type="common">Sarucallis kahawaluokalani</name>
    <dbReference type="NCBI Taxonomy" id="1241878"/>
    <lineage>
        <taxon>Bacteria</taxon>
        <taxon>Pseudomonadati</taxon>
        <taxon>Pseudomonadota</taxon>
        <taxon>Gammaproteobacteria</taxon>
        <taxon>Enterobacterales</taxon>
        <taxon>Erwiniaceae</taxon>
        <taxon>Buchnera</taxon>
    </lineage>
</organism>
<dbReference type="GO" id="GO:0000287">
    <property type="term" value="F:magnesium ion binding"/>
    <property type="evidence" value="ECO:0007669"/>
    <property type="project" value="UniProtKB-UniRule"/>
</dbReference>
<dbReference type="GO" id="GO:0005829">
    <property type="term" value="C:cytosol"/>
    <property type="evidence" value="ECO:0007669"/>
    <property type="project" value="TreeGrafter"/>
</dbReference>
<dbReference type="PROSITE" id="PS01076">
    <property type="entry name" value="ACETATE_KINASE_2"/>
    <property type="match status" value="1"/>
</dbReference>
<dbReference type="Proteomes" id="UP000298685">
    <property type="component" value="Chromosome"/>
</dbReference>
<dbReference type="SUPFAM" id="SSF53067">
    <property type="entry name" value="Actin-like ATPase domain"/>
    <property type="match status" value="2"/>
</dbReference>
<comment type="similarity">
    <text evidence="1 9 10">Belongs to the acetokinase family.</text>
</comment>
<dbReference type="EC" id="2.7.2.1" evidence="9"/>
<feature type="site" description="Transition state stabilizer" evidence="9">
    <location>
        <position position="243"/>
    </location>
</feature>
<gene>
    <name evidence="9" type="primary">ackA</name>
    <name evidence="11" type="ORF">D9V78_00625</name>
</gene>
<evidence type="ECO:0000256" key="9">
    <source>
        <dbReference type="HAMAP-Rule" id="MF_00020"/>
    </source>
</evidence>
<dbReference type="PROSITE" id="PS01075">
    <property type="entry name" value="ACETATE_KINASE_1"/>
    <property type="match status" value="1"/>
</dbReference>
<comment type="catalytic activity">
    <reaction evidence="9">
        <text>acetate + ATP = acetyl phosphate + ADP</text>
        <dbReference type="Rhea" id="RHEA:11352"/>
        <dbReference type="ChEBI" id="CHEBI:22191"/>
        <dbReference type="ChEBI" id="CHEBI:30089"/>
        <dbReference type="ChEBI" id="CHEBI:30616"/>
        <dbReference type="ChEBI" id="CHEBI:456216"/>
        <dbReference type="EC" id="2.7.2.1"/>
    </reaction>
</comment>
<name>A0A4D6Y7M5_9GAMM</name>
<feature type="site" description="Transition state stabilizer" evidence="9">
    <location>
        <position position="182"/>
    </location>
</feature>
<evidence type="ECO:0000256" key="7">
    <source>
        <dbReference type="ARBA" id="ARBA00022840"/>
    </source>
</evidence>
<keyword evidence="6 9" id="KW-0418">Kinase</keyword>
<feature type="binding site" evidence="9">
    <location>
        <position position="10"/>
    </location>
    <ligand>
        <name>Mg(2+)</name>
        <dbReference type="ChEBI" id="CHEBI:18420"/>
    </ligand>
</feature>
<comment type="function">
    <text evidence="9">Catalyzes the formation of acetyl phosphate from acetate and ATP. Can also catalyze the reverse reaction.</text>
</comment>
<dbReference type="HAMAP" id="MF_00020">
    <property type="entry name" value="Acetate_kinase"/>
    <property type="match status" value="1"/>
</dbReference>
<proteinExistence type="inferred from homology"/>
<sequence>MLNTVVLVLNCGSSSLKFSILDPINNKKYLFGLVERLYTSNSYITWYFDNKKNKKNIGHTISHSHAIKFIVQVIFAKYQSLILKIQYIGHRVVHGGDQFMKSVIINDSVIQNISKNTIFAPLHNPVNLLGIKAAIKYFPKLKKKNFAVFDTSLYYNIPEHAYLYPIPYEFYQKHRIRRYGAHGISYLYIIQQISKILNIDLKRLNIIICHLGGGASVSVFCNGICVDTSMGLTPLEGLVMGTRSGDIDPSIIFFMYNILGLSIYDIQNILINKSGITGLTNGKTSDFRDIEKLYYSDMQAYRTTNIFCYRLSKYISAYSTVCNGKIHALVFTGGIGENSALVRELTILRLSLIGFQLDNQNNYKKLLKTYNFIHKKDTIPILVIPTNEELMIAQEAIKLFR</sequence>
<dbReference type="PANTHER" id="PTHR21060:SF21">
    <property type="entry name" value="ACETATE KINASE"/>
    <property type="match status" value="1"/>
</dbReference>
<protein>
    <recommendedName>
        <fullName evidence="9">Acetate kinase</fullName>
        <ecNumber evidence="9">2.7.2.1</ecNumber>
    </recommendedName>
    <alternativeName>
        <fullName evidence="9">Acetokinase</fullName>
    </alternativeName>
</protein>
<dbReference type="NCBIfam" id="TIGR00016">
    <property type="entry name" value="ackA"/>
    <property type="match status" value="1"/>
</dbReference>
<keyword evidence="4 9" id="KW-0479">Metal-binding</keyword>
<dbReference type="InterPro" id="IPR023865">
    <property type="entry name" value="Aliphatic_acid_kinase_CS"/>
</dbReference>
<evidence type="ECO:0000256" key="2">
    <source>
        <dbReference type="ARBA" id="ARBA00022490"/>
    </source>
</evidence>
<dbReference type="InterPro" id="IPR043129">
    <property type="entry name" value="ATPase_NBD"/>
</dbReference>
<accession>A0A4D6Y7M5</accession>
<keyword evidence="7 9" id="KW-0067">ATP-binding</keyword>
<dbReference type="GO" id="GO:0008776">
    <property type="term" value="F:acetate kinase activity"/>
    <property type="evidence" value="ECO:0007669"/>
    <property type="project" value="UniProtKB-UniRule"/>
</dbReference>
<evidence type="ECO:0000256" key="6">
    <source>
        <dbReference type="ARBA" id="ARBA00022777"/>
    </source>
</evidence>
<feature type="binding site" evidence="9">
    <location>
        <position position="388"/>
    </location>
    <ligand>
        <name>Mg(2+)</name>
        <dbReference type="ChEBI" id="CHEBI:18420"/>
    </ligand>
</feature>
<dbReference type="GO" id="GO:0006083">
    <property type="term" value="P:acetate metabolic process"/>
    <property type="evidence" value="ECO:0007669"/>
    <property type="project" value="TreeGrafter"/>
</dbReference>
<comment type="subcellular location">
    <subcellularLocation>
        <location evidence="9">Cytoplasm</location>
    </subcellularLocation>
</comment>
<dbReference type="Pfam" id="PF00871">
    <property type="entry name" value="Acetate_kinase"/>
    <property type="match status" value="1"/>
</dbReference>
<dbReference type="PANTHER" id="PTHR21060">
    <property type="entry name" value="ACETATE KINASE"/>
    <property type="match status" value="1"/>
</dbReference>
<dbReference type="GO" id="GO:0006085">
    <property type="term" value="P:acetyl-CoA biosynthetic process"/>
    <property type="evidence" value="ECO:0007669"/>
    <property type="project" value="UniProtKB-UniRule"/>
</dbReference>
<dbReference type="UniPathway" id="UPA00340">
    <property type="reaction ID" value="UER00458"/>
</dbReference>
<dbReference type="EMBL" id="CP032999">
    <property type="protein sequence ID" value="QCI25926.1"/>
    <property type="molecule type" value="Genomic_DNA"/>
</dbReference>
<dbReference type="RefSeq" id="WP_158350418.1">
    <property type="nucleotide sequence ID" value="NZ_CP032999.1"/>
</dbReference>
<comment type="pathway">
    <text evidence="9">Metabolic intermediate biosynthesis; acetyl-CoA biosynthesis; acetyl-CoA from acetate: step 1/2.</text>
</comment>
<evidence type="ECO:0000256" key="4">
    <source>
        <dbReference type="ARBA" id="ARBA00022723"/>
    </source>
</evidence>
<comment type="cofactor">
    <cofactor evidence="9">
        <name>Mg(2+)</name>
        <dbReference type="ChEBI" id="CHEBI:18420"/>
    </cofactor>
    <cofactor evidence="9">
        <name>Mn(2+)</name>
        <dbReference type="ChEBI" id="CHEBI:29035"/>
    </cofactor>
    <text evidence="9">Mg(2+). Can also accept Mn(2+).</text>
</comment>
<feature type="binding site" evidence="9">
    <location>
        <position position="17"/>
    </location>
    <ligand>
        <name>ATP</name>
        <dbReference type="ChEBI" id="CHEBI:30616"/>
    </ligand>
</feature>
<evidence type="ECO:0000313" key="11">
    <source>
        <dbReference type="EMBL" id="QCI25926.1"/>
    </source>
</evidence>
<dbReference type="Gene3D" id="3.30.420.40">
    <property type="match status" value="2"/>
</dbReference>
<feature type="binding site" evidence="9">
    <location>
        <begin position="210"/>
        <end position="214"/>
    </location>
    <ligand>
        <name>ATP</name>
        <dbReference type="ChEBI" id="CHEBI:30616"/>
    </ligand>
</feature>
<dbReference type="OrthoDB" id="9802453at2"/>
<comment type="subunit">
    <text evidence="9">Homodimer.</text>
</comment>
<evidence type="ECO:0000313" key="12">
    <source>
        <dbReference type="Proteomes" id="UP000298685"/>
    </source>
</evidence>
<dbReference type="PRINTS" id="PR00471">
    <property type="entry name" value="ACETATEKNASE"/>
</dbReference>
<evidence type="ECO:0000256" key="10">
    <source>
        <dbReference type="RuleBase" id="RU003835"/>
    </source>
</evidence>
<dbReference type="InterPro" id="IPR000890">
    <property type="entry name" value="Aliphatic_acid_kin_short-chain"/>
</dbReference>
<reference evidence="11 12" key="1">
    <citation type="submission" date="2018-10" db="EMBL/GenBank/DDBJ databases">
        <title>Comparative functional genomics of the obligate endosymbiont Buchnera aphidicola.</title>
        <authorList>
            <person name="Chong R.A."/>
        </authorList>
    </citation>
    <scope>NUCLEOTIDE SEQUENCE [LARGE SCALE GENOMIC DNA]</scope>
    <source>
        <strain evidence="11 12">Ska</strain>
    </source>
</reference>
<feature type="binding site" evidence="9">
    <location>
        <position position="91"/>
    </location>
    <ligand>
        <name>substrate</name>
    </ligand>
</feature>
<feature type="binding site" evidence="9">
    <location>
        <begin position="334"/>
        <end position="338"/>
    </location>
    <ligand>
        <name>ATP</name>
        <dbReference type="ChEBI" id="CHEBI:30616"/>
    </ligand>
</feature>
<evidence type="ECO:0000256" key="1">
    <source>
        <dbReference type="ARBA" id="ARBA00008748"/>
    </source>
</evidence>
<dbReference type="GO" id="GO:0005524">
    <property type="term" value="F:ATP binding"/>
    <property type="evidence" value="ECO:0007669"/>
    <property type="project" value="UniProtKB-KW"/>
</dbReference>
<keyword evidence="2 9" id="KW-0963">Cytoplasm</keyword>
<dbReference type="AlphaFoldDB" id="A0A4D6Y7M5"/>
<keyword evidence="3 9" id="KW-0808">Transferase</keyword>
<keyword evidence="8 9" id="KW-0460">Magnesium</keyword>
<keyword evidence="5 9" id="KW-0547">Nucleotide-binding</keyword>
<dbReference type="PIRSF" id="PIRSF000722">
    <property type="entry name" value="Acetate_prop_kin"/>
    <property type="match status" value="1"/>
</dbReference>
<dbReference type="InterPro" id="IPR004372">
    <property type="entry name" value="Ac/propionate_kinase"/>
</dbReference>
<evidence type="ECO:0000256" key="3">
    <source>
        <dbReference type="ARBA" id="ARBA00022679"/>
    </source>
</evidence>
<evidence type="ECO:0000256" key="5">
    <source>
        <dbReference type="ARBA" id="ARBA00022741"/>
    </source>
</evidence>